<feature type="compositionally biased region" description="Basic and acidic residues" evidence="1">
    <location>
        <begin position="449"/>
        <end position="459"/>
    </location>
</feature>
<feature type="compositionally biased region" description="Basic and acidic residues" evidence="1">
    <location>
        <begin position="32"/>
        <end position="43"/>
    </location>
</feature>
<dbReference type="Proteomes" id="UP001186944">
    <property type="component" value="Unassembled WGS sequence"/>
</dbReference>
<feature type="region of interest" description="Disordered" evidence="1">
    <location>
        <begin position="219"/>
        <end position="248"/>
    </location>
</feature>
<evidence type="ECO:0000256" key="1">
    <source>
        <dbReference type="SAM" id="MobiDB-lite"/>
    </source>
</evidence>
<gene>
    <name evidence="2" type="ORF">FSP39_002206</name>
</gene>
<accession>A0AA88Y4G6</accession>
<organism evidence="2 3">
    <name type="scientific">Pinctada imbricata</name>
    <name type="common">Atlantic pearl-oyster</name>
    <name type="synonym">Pinctada martensii</name>
    <dbReference type="NCBI Taxonomy" id="66713"/>
    <lineage>
        <taxon>Eukaryota</taxon>
        <taxon>Metazoa</taxon>
        <taxon>Spiralia</taxon>
        <taxon>Lophotrochozoa</taxon>
        <taxon>Mollusca</taxon>
        <taxon>Bivalvia</taxon>
        <taxon>Autobranchia</taxon>
        <taxon>Pteriomorphia</taxon>
        <taxon>Pterioida</taxon>
        <taxon>Pterioidea</taxon>
        <taxon>Pteriidae</taxon>
        <taxon>Pinctada</taxon>
    </lineage>
</organism>
<reference evidence="2" key="1">
    <citation type="submission" date="2019-08" db="EMBL/GenBank/DDBJ databases">
        <title>The improved chromosome-level genome for the pearl oyster Pinctada fucata martensii using PacBio sequencing and Hi-C.</title>
        <authorList>
            <person name="Zheng Z."/>
        </authorList>
    </citation>
    <scope>NUCLEOTIDE SEQUENCE</scope>
    <source>
        <strain evidence="2">ZZ-2019</strain>
        <tissue evidence="2">Adductor muscle</tissue>
    </source>
</reference>
<keyword evidence="3" id="KW-1185">Reference proteome</keyword>
<feature type="region of interest" description="Disordered" evidence="1">
    <location>
        <begin position="446"/>
        <end position="511"/>
    </location>
</feature>
<feature type="region of interest" description="Disordered" evidence="1">
    <location>
        <begin position="1"/>
        <end position="71"/>
    </location>
</feature>
<protein>
    <submittedName>
        <fullName evidence="2">Uncharacterized protein</fullName>
    </submittedName>
</protein>
<feature type="compositionally biased region" description="Polar residues" evidence="1">
    <location>
        <begin position="498"/>
        <end position="511"/>
    </location>
</feature>
<sequence length="511" mass="56662">MASRVTPYFILTADGVATPDKPNSDVTSSQGDDGKEKASENKESKRKPSMSRNEITRKRMEHIQRKLDESRARHAEKIKMLNSSPAPRIGDAFLPHTPQPFLPTDGATKKVTQEDRSLEMIPLGGANNCNGGMPYVYFVVSVNKLSNGNRDLSSLDDSFADASISTIATQRRKTKHPVSRRRKRAFDDNPLQLSKSDGSFVQAPPLMRSVTMPATVPSAMPSNYPRNPPATPATITTYQDKTEDTEDKRDSLADLTDFNDNKSSQRGFSARLIELPYISLDQQRKNLGSSNASMEGKAMEVYRKSISQDSKRVHFAENLDLPNISGNGISIPRGLFAKNFGPRPTTMPAILSAREEFDKPRYVCPRTAFGTPRVKKNTQPLNLPKIDIVSGVYDELIVKAIETYIHEFPPGSKQTNLARQLLKQLKERTLTANDLAELERRTKSRGKLTIKEIDPDSAKSFEGGAKSSRNDKKRPCKPKADGEFSTLAPTCFQMAPPGSQSSRENTTLTAR</sequence>
<evidence type="ECO:0000313" key="3">
    <source>
        <dbReference type="Proteomes" id="UP001186944"/>
    </source>
</evidence>
<name>A0AA88Y4G6_PINIB</name>
<dbReference type="EMBL" id="VSWD01000009">
    <property type="protein sequence ID" value="KAK3092388.1"/>
    <property type="molecule type" value="Genomic_DNA"/>
</dbReference>
<dbReference type="AlphaFoldDB" id="A0AA88Y4G6"/>
<evidence type="ECO:0000313" key="2">
    <source>
        <dbReference type="EMBL" id="KAK3092388.1"/>
    </source>
</evidence>
<feature type="compositionally biased region" description="Basic and acidic residues" evidence="1">
    <location>
        <begin position="54"/>
        <end position="71"/>
    </location>
</feature>
<proteinExistence type="predicted"/>
<comment type="caution">
    <text evidence="2">The sequence shown here is derived from an EMBL/GenBank/DDBJ whole genome shotgun (WGS) entry which is preliminary data.</text>
</comment>